<dbReference type="RefSeq" id="WP_265789696.1">
    <property type="nucleotide sequence ID" value="NZ_BAABRS010000002.1"/>
</dbReference>
<evidence type="ECO:0000256" key="5">
    <source>
        <dbReference type="ARBA" id="ARBA00022989"/>
    </source>
</evidence>
<dbReference type="PANTHER" id="PTHR35851:SF1">
    <property type="entry name" value="CELL DIVISION PROTEIN FTSQ"/>
    <property type="match status" value="1"/>
</dbReference>
<accession>A0ABT3PZA7</accession>
<keyword evidence="5 7" id="KW-1133">Transmembrane helix</keyword>
<dbReference type="InterPro" id="IPR026579">
    <property type="entry name" value="FtsQ"/>
</dbReference>
<evidence type="ECO:0000256" key="3">
    <source>
        <dbReference type="ARBA" id="ARBA00022618"/>
    </source>
</evidence>
<evidence type="ECO:0000259" key="8">
    <source>
        <dbReference type="Pfam" id="PF03799"/>
    </source>
</evidence>
<evidence type="ECO:0000313" key="9">
    <source>
        <dbReference type="EMBL" id="MCW9713172.1"/>
    </source>
</evidence>
<evidence type="ECO:0000256" key="2">
    <source>
        <dbReference type="ARBA" id="ARBA00022519"/>
    </source>
</evidence>
<dbReference type="InterPro" id="IPR005548">
    <property type="entry name" value="Cell_div_FtsQ/DivIB_C"/>
</dbReference>
<keyword evidence="6" id="KW-0131">Cell cycle</keyword>
<dbReference type="PANTHER" id="PTHR35851">
    <property type="entry name" value="CELL DIVISION PROTEIN FTSQ"/>
    <property type="match status" value="1"/>
</dbReference>
<keyword evidence="1" id="KW-1003">Cell membrane</keyword>
<keyword evidence="4 7" id="KW-0812">Transmembrane</keyword>
<comment type="caution">
    <text evidence="9">The sequence shown here is derived from an EMBL/GenBank/DDBJ whole genome shotgun (WGS) entry which is preliminary data.</text>
</comment>
<reference evidence="9 10" key="1">
    <citation type="submission" date="2021-11" db="EMBL/GenBank/DDBJ databases">
        <title>Aliifidinibius sp. nov., a new bacterium isolated from saline soil.</title>
        <authorList>
            <person name="Galisteo C."/>
            <person name="De La Haba R."/>
            <person name="Sanchez-Porro C."/>
            <person name="Ventosa A."/>
        </authorList>
    </citation>
    <scope>NUCLEOTIDE SEQUENCE [LARGE SCALE GENOMIC DNA]</scope>
    <source>
        <strain evidence="9 10">KACC 190600</strain>
    </source>
</reference>
<dbReference type="GO" id="GO:0051301">
    <property type="term" value="P:cell division"/>
    <property type="evidence" value="ECO:0007669"/>
    <property type="project" value="UniProtKB-KW"/>
</dbReference>
<evidence type="ECO:0000256" key="1">
    <source>
        <dbReference type="ARBA" id="ARBA00022475"/>
    </source>
</evidence>
<evidence type="ECO:0000313" key="10">
    <source>
        <dbReference type="Proteomes" id="UP001207337"/>
    </source>
</evidence>
<organism evidence="9 10">
    <name type="scientific">Fodinibius salicampi</name>
    <dbReference type="NCBI Taxonomy" id="1920655"/>
    <lineage>
        <taxon>Bacteria</taxon>
        <taxon>Pseudomonadati</taxon>
        <taxon>Balneolota</taxon>
        <taxon>Balneolia</taxon>
        <taxon>Balneolales</taxon>
        <taxon>Balneolaceae</taxon>
        <taxon>Fodinibius</taxon>
    </lineage>
</organism>
<dbReference type="EMBL" id="JAJNDC010000002">
    <property type="protein sequence ID" value="MCW9713172.1"/>
    <property type="molecule type" value="Genomic_DNA"/>
</dbReference>
<dbReference type="Gene3D" id="3.40.50.11690">
    <property type="entry name" value="Cell division protein FtsQ/DivIB"/>
    <property type="match status" value="1"/>
</dbReference>
<evidence type="ECO:0000256" key="6">
    <source>
        <dbReference type="ARBA" id="ARBA00023306"/>
    </source>
</evidence>
<dbReference type="InterPro" id="IPR045335">
    <property type="entry name" value="FtsQ_C_sf"/>
</dbReference>
<feature type="domain" description="Cell division protein FtsQ/DivIB C-terminal" evidence="8">
    <location>
        <begin position="119"/>
        <end position="240"/>
    </location>
</feature>
<gene>
    <name evidence="9" type="ORF">LQ318_09670</name>
</gene>
<keyword evidence="7" id="KW-0472">Membrane</keyword>
<evidence type="ECO:0000256" key="4">
    <source>
        <dbReference type="ARBA" id="ARBA00022692"/>
    </source>
</evidence>
<name>A0ABT3PZA7_9BACT</name>
<proteinExistence type="predicted"/>
<keyword evidence="2" id="KW-0997">Cell inner membrane</keyword>
<protein>
    <submittedName>
        <fullName evidence="9">Cell division protein FtsQ/DivIB</fullName>
    </submittedName>
</protein>
<sequence>MSKKNSHNEEHSTQKRNNPLPWVGGAILILGLAISAGFYWSSMMTVQEVRFEDHKLVSEEKLREVEVPTGISPDSLNVMNIITQFEEIPYVERAAVDVEPNGNITIRISERQPIAMLVDGNQEMYIDKEGTLLPFTLGETVDVPLLYGFRSKSPGDTLKQSQFKAAADFLTELQNRPVSNATISEVAWTDNGIVALTNDNGVKVTFGKDSFGTRLRNWEAFYGEVIKQKGMEQMRSIDLRFEGQIVTREQ</sequence>
<keyword evidence="3 9" id="KW-0132">Cell division</keyword>
<keyword evidence="10" id="KW-1185">Reference proteome</keyword>
<dbReference type="Pfam" id="PF03799">
    <property type="entry name" value="FtsQ_DivIB_C"/>
    <property type="match status" value="1"/>
</dbReference>
<feature type="transmembrane region" description="Helical" evidence="7">
    <location>
        <begin position="20"/>
        <end position="40"/>
    </location>
</feature>
<evidence type="ECO:0000256" key="7">
    <source>
        <dbReference type="SAM" id="Phobius"/>
    </source>
</evidence>
<dbReference type="Proteomes" id="UP001207337">
    <property type="component" value="Unassembled WGS sequence"/>
</dbReference>